<sequence>DPAAEPQAAAHASIASALRRAFPLPAEDAEGRFREMLEELSRRAPAGQDRHT</sequence>
<reference evidence="1" key="1">
    <citation type="submission" date="2020-02" db="EMBL/GenBank/DDBJ databases">
        <authorList>
            <person name="Meier V. D."/>
        </authorList>
    </citation>
    <scope>NUCLEOTIDE SEQUENCE</scope>
    <source>
        <strain evidence="1">AVDCRST_MAG15</strain>
    </source>
</reference>
<organism evidence="1">
    <name type="scientific">uncultured Rubellimicrobium sp</name>
    <dbReference type="NCBI Taxonomy" id="543078"/>
    <lineage>
        <taxon>Bacteria</taxon>
        <taxon>Pseudomonadati</taxon>
        <taxon>Pseudomonadota</taxon>
        <taxon>Alphaproteobacteria</taxon>
        <taxon>Rhodobacterales</taxon>
        <taxon>Roseobacteraceae</taxon>
        <taxon>Rubellimicrobium</taxon>
        <taxon>environmental samples</taxon>
    </lineage>
</organism>
<gene>
    <name evidence="1" type="ORF">AVDCRST_MAG15-3345</name>
</gene>
<dbReference type="AlphaFoldDB" id="A0A6J4QBE6"/>
<proteinExistence type="predicted"/>
<evidence type="ECO:0000313" key="1">
    <source>
        <dbReference type="EMBL" id="CAA9438223.1"/>
    </source>
</evidence>
<protein>
    <submittedName>
        <fullName evidence="1">Uncharacterized protein</fullName>
    </submittedName>
</protein>
<feature type="non-terminal residue" evidence="1">
    <location>
        <position position="1"/>
    </location>
</feature>
<dbReference type="EMBL" id="CADCUU010000496">
    <property type="protein sequence ID" value="CAA9438223.1"/>
    <property type="molecule type" value="Genomic_DNA"/>
</dbReference>
<accession>A0A6J4QBE6</accession>
<name>A0A6J4QBE6_9RHOB</name>